<dbReference type="Proteomes" id="UP000095746">
    <property type="component" value="Unassembled WGS sequence"/>
</dbReference>
<dbReference type="AlphaFoldDB" id="A0A174J3R1"/>
<protein>
    <submittedName>
        <fullName evidence="1">Uncharacterized protein</fullName>
    </submittedName>
</protein>
<proteinExistence type="predicted"/>
<reference evidence="1 2" key="1">
    <citation type="submission" date="2015-09" db="EMBL/GenBank/DDBJ databases">
        <authorList>
            <consortium name="Pathogen Informatics"/>
        </authorList>
    </citation>
    <scope>NUCLEOTIDE SEQUENCE [LARGE SCALE GENOMIC DNA]</scope>
    <source>
        <strain evidence="1 2">2789STDY5608854</strain>
    </source>
</reference>
<organism evidence="1 2">
    <name type="scientific">Flavonifractor plautii</name>
    <name type="common">Fusobacterium plautii</name>
    <dbReference type="NCBI Taxonomy" id="292800"/>
    <lineage>
        <taxon>Bacteria</taxon>
        <taxon>Bacillati</taxon>
        <taxon>Bacillota</taxon>
        <taxon>Clostridia</taxon>
        <taxon>Eubacteriales</taxon>
        <taxon>Oscillospiraceae</taxon>
        <taxon>Flavonifractor</taxon>
    </lineage>
</organism>
<dbReference type="EMBL" id="CYZT01000206">
    <property type="protein sequence ID" value="CUO92218.1"/>
    <property type="molecule type" value="Genomic_DNA"/>
</dbReference>
<gene>
    <name evidence="1" type="ORF">ERS852411_02388</name>
</gene>
<accession>A0A174J3R1</accession>
<evidence type="ECO:0000313" key="2">
    <source>
        <dbReference type="Proteomes" id="UP000095746"/>
    </source>
</evidence>
<evidence type="ECO:0000313" key="1">
    <source>
        <dbReference type="EMBL" id="CUO92218.1"/>
    </source>
</evidence>
<name>A0A174J3R1_FLAPL</name>
<sequence length="75" mass="8448">MSTTLTPSVRPPRASWLAPRSFITCPLTVRPSSRSIWNFSSMNWKEFFTPRFCRVRTATGLEDTSSAAATVILPR</sequence>